<gene>
    <name evidence="1" type="ORF">Slati_2465500</name>
</gene>
<organism evidence="1">
    <name type="scientific">Sesamum latifolium</name>
    <dbReference type="NCBI Taxonomy" id="2727402"/>
    <lineage>
        <taxon>Eukaryota</taxon>
        <taxon>Viridiplantae</taxon>
        <taxon>Streptophyta</taxon>
        <taxon>Embryophyta</taxon>
        <taxon>Tracheophyta</taxon>
        <taxon>Spermatophyta</taxon>
        <taxon>Magnoliopsida</taxon>
        <taxon>eudicotyledons</taxon>
        <taxon>Gunneridae</taxon>
        <taxon>Pentapetalae</taxon>
        <taxon>asterids</taxon>
        <taxon>lamiids</taxon>
        <taxon>Lamiales</taxon>
        <taxon>Pedaliaceae</taxon>
        <taxon>Sesamum</taxon>
    </lineage>
</organism>
<dbReference type="Gene3D" id="3.60.10.10">
    <property type="entry name" value="Endonuclease/exonuclease/phosphatase"/>
    <property type="match status" value="1"/>
</dbReference>
<name>A0AAW2WDG7_9LAMI</name>
<accession>A0AAW2WDG7</accession>
<sequence length="625" mass="71169">MRVGQVNVQRTRSHLLSNWSWFDDYTGPGGRIWLTWNNLEVDVEILRVETQLIHCKVTNKCMHTTCLIIVVYGECSLIQRRELWVGILSLADDITEETWILLGDFNAVLDSSEVCGRAADTSASMEEFRETIIAADLVHLPFTGCPFTWHNCSEGSRSLWKRLDRMLVNEMWLVKWPQASYLSALPSTSDHSPLVILGTASNKDPTPFRFGNFLAEQPGFLDSVKHIWRHQIHGTSMYGVICKLKRLKATFRAQRKIKGDLADNVRKAKAFLDIAQPLFDSYKEDYLLILVQCCRLVYCAAIKIENRGIRRRRELHLNFLQSGLKHVLTREEGEGLIAPVTMAEIKEAFFDISVESAPGPDGYPSLFFKAAWPDIGVEVCDAVTEFFQSVYGFFPSARGLRQGDPMSSYLFVLHLRVQAADHFQYHWKCKELGLLNLYFADDVLLFCKGTVQSVKVIKEALAEFTTMSGLQEDKQSIWVAWVIRYRLQNQTLWTAKVSNATWCWKKLVKLSALIKPGLNYRVGDGNKFKLWLDLWHERGPLINIFPTGLSITGLPSDSLLHEVLSNGQWMWPSKTDFDINEIVSCLPHTYPGESDSILWKTNSCRSLYCCCVSSSSTLLSSCSME</sequence>
<comment type="caution">
    <text evidence="1">The sequence shown here is derived from an EMBL/GenBank/DDBJ whole genome shotgun (WGS) entry which is preliminary data.</text>
</comment>
<dbReference type="InterPro" id="IPR036691">
    <property type="entry name" value="Endo/exonu/phosph_ase_sf"/>
</dbReference>
<reference evidence="1" key="2">
    <citation type="journal article" date="2024" name="Plant">
        <title>Genomic evolution and insights into agronomic trait innovations of Sesamum species.</title>
        <authorList>
            <person name="Miao H."/>
            <person name="Wang L."/>
            <person name="Qu L."/>
            <person name="Liu H."/>
            <person name="Sun Y."/>
            <person name="Le M."/>
            <person name="Wang Q."/>
            <person name="Wei S."/>
            <person name="Zheng Y."/>
            <person name="Lin W."/>
            <person name="Duan Y."/>
            <person name="Cao H."/>
            <person name="Xiong S."/>
            <person name="Wang X."/>
            <person name="Wei L."/>
            <person name="Li C."/>
            <person name="Ma Q."/>
            <person name="Ju M."/>
            <person name="Zhao R."/>
            <person name="Li G."/>
            <person name="Mu C."/>
            <person name="Tian Q."/>
            <person name="Mei H."/>
            <person name="Zhang T."/>
            <person name="Gao T."/>
            <person name="Zhang H."/>
        </authorList>
    </citation>
    <scope>NUCLEOTIDE SEQUENCE</scope>
    <source>
        <strain evidence="1">KEN1</strain>
    </source>
</reference>
<dbReference type="PANTHER" id="PTHR33710">
    <property type="entry name" value="BNAC02G09200D PROTEIN"/>
    <property type="match status" value="1"/>
</dbReference>
<evidence type="ECO:0000313" key="1">
    <source>
        <dbReference type="EMBL" id="KAL0439825.1"/>
    </source>
</evidence>
<dbReference type="EMBL" id="JACGWN010000008">
    <property type="protein sequence ID" value="KAL0439825.1"/>
    <property type="molecule type" value="Genomic_DNA"/>
</dbReference>
<proteinExistence type="predicted"/>
<evidence type="ECO:0008006" key="2">
    <source>
        <dbReference type="Google" id="ProtNLM"/>
    </source>
</evidence>
<dbReference type="PANTHER" id="PTHR33710:SF71">
    <property type="entry name" value="ENDONUCLEASE_EXONUCLEASE_PHOSPHATASE DOMAIN-CONTAINING PROTEIN"/>
    <property type="match status" value="1"/>
</dbReference>
<protein>
    <recommendedName>
        <fullName evidence="2">Reverse transcriptase domain-containing protein</fullName>
    </recommendedName>
</protein>
<dbReference type="SUPFAM" id="SSF56219">
    <property type="entry name" value="DNase I-like"/>
    <property type="match status" value="1"/>
</dbReference>
<dbReference type="AlphaFoldDB" id="A0AAW2WDG7"/>
<reference evidence="1" key="1">
    <citation type="submission" date="2020-06" db="EMBL/GenBank/DDBJ databases">
        <authorList>
            <person name="Li T."/>
            <person name="Hu X."/>
            <person name="Zhang T."/>
            <person name="Song X."/>
            <person name="Zhang H."/>
            <person name="Dai N."/>
            <person name="Sheng W."/>
            <person name="Hou X."/>
            <person name="Wei L."/>
        </authorList>
    </citation>
    <scope>NUCLEOTIDE SEQUENCE</scope>
    <source>
        <strain evidence="1">KEN1</strain>
        <tissue evidence="1">Leaf</tissue>
    </source>
</reference>